<gene>
    <name evidence="7" type="primary">Nit2_0</name>
    <name evidence="7" type="ORF">g.32477</name>
</gene>
<dbReference type="PROSITE" id="PS50263">
    <property type="entry name" value="CN_HYDROLASE"/>
    <property type="match status" value="1"/>
</dbReference>
<organism evidence="7">
    <name type="scientific">Schizaphis graminum</name>
    <name type="common">Green bug aphid</name>
    <dbReference type="NCBI Taxonomy" id="13262"/>
    <lineage>
        <taxon>Eukaryota</taxon>
        <taxon>Metazoa</taxon>
        <taxon>Ecdysozoa</taxon>
        <taxon>Arthropoda</taxon>
        <taxon>Hexapoda</taxon>
        <taxon>Insecta</taxon>
        <taxon>Pterygota</taxon>
        <taxon>Neoptera</taxon>
        <taxon>Paraneoptera</taxon>
        <taxon>Hemiptera</taxon>
        <taxon>Sternorrhyncha</taxon>
        <taxon>Aphidomorpha</taxon>
        <taxon>Aphidoidea</taxon>
        <taxon>Aphididae</taxon>
        <taxon>Aphidini</taxon>
        <taxon>Schizaphis</taxon>
    </lineage>
</organism>
<evidence type="ECO:0000313" key="7">
    <source>
        <dbReference type="EMBL" id="MBY16264.1"/>
    </source>
</evidence>
<feature type="domain" description="CN hydrolase" evidence="6">
    <location>
        <begin position="9"/>
        <end position="254"/>
    </location>
</feature>
<evidence type="ECO:0000259" key="6">
    <source>
        <dbReference type="PROSITE" id="PS50263"/>
    </source>
</evidence>
<dbReference type="GO" id="GO:0006528">
    <property type="term" value="P:asparagine metabolic process"/>
    <property type="evidence" value="ECO:0007669"/>
    <property type="project" value="TreeGrafter"/>
</dbReference>
<evidence type="ECO:0000256" key="4">
    <source>
        <dbReference type="ARBA" id="ARBA00041576"/>
    </source>
</evidence>
<dbReference type="EC" id="3.5.1.3" evidence="3"/>
<protein>
    <recommendedName>
        <fullName evidence="3">omega-amidase</fullName>
        <ecNumber evidence="3">3.5.1.3</ecNumber>
    </recommendedName>
    <alternativeName>
        <fullName evidence="4">Nitrilase homolog 2</fullName>
    </alternativeName>
</protein>
<dbReference type="GO" id="GO:0050152">
    <property type="term" value="F:omega-amidase activity"/>
    <property type="evidence" value="ECO:0007669"/>
    <property type="project" value="UniProtKB-EC"/>
</dbReference>
<dbReference type="GO" id="GO:0006107">
    <property type="term" value="P:oxaloacetate metabolic process"/>
    <property type="evidence" value="ECO:0007669"/>
    <property type="project" value="TreeGrafter"/>
</dbReference>
<evidence type="ECO:0000256" key="2">
    <source>
        <dbReference type="ARBA" id="ARBA00036637"/>
    </source>
</evidence>
<dbReference type="Pfam" id="PF00795">
    <property type="entry name" value="CN_hydrolase"/>
    <property type="match status" value="1"/>
</dbReference>
<dbReference type="PANTHER" id="PTHR23088:SF30">
    <property type="entry name" value="OMEGA-AMIDASE NIT2"/>
    <property type="match status" value="1"/>
</dbReference>
<dbReference type="InterPro" id="IPR003010">
    <property type="entry name" value="C-N_Hydrolase"/>
</dbReference>
<name>A0A2S2NGE7_SCHGA</name>
<dbReference type="Gene3D" id="3.60.110.10">
    <property type="entry name" value="Carbon-nitrogen hydrolase"/>
    <property type="match status" value="1"/>
</dbReference>
<dbReference type="InterPro" id="IPR036526">
    <property type="entry name" value="C-N_Hydrolase_sf"/>
</dbReference>
<dbReference type="PANTHER" id="PTHR23088">
    <property type="entry name" value="NITRILASE-RELATED"/>
    <property type="match status" value="1"/>
</dbReference>
<dbReference type="InterPro" id="IPR045254">
    <property type="entry name" value="Nit1/2_C-N_Hydrolase"/>
</dbReference>
<sequence>MTSSNSSGFRAAVLQLTVTADKSKNIAIAVKRIQQAKSNGCTLAVLPECFTTPYDNALFRKYAEIIPDGETCNALSQAAKSNKIYIVGGSIPELCDEKVYNTCTVWDPNGNLIAKHRKVHLFDVNIPGSTCFKESNAMSPGNTLNTFQLGKFKVGLGICHDMRFSEMAALYQKQGCDLLIYPGAFCTELGPLHWSLLIRFRALENQTFVIAASPARDTKSNYVAWGHSMVVDPWGKVVEEANEKDMDLYVDLDFTLRDNIKQQIPTGNQRRTDIYDTIDMKNIK</sequence>
<comment type="catalytic activity">
    <reaction evidence="5">
        <text>2-oxosuccinamate + H2O = oxaloacetate + NH4(+)</text>
        <dbReference type="Rhea" id="RHEA:59412"/>
        <dbReference type="ChEBI" id="CHEBI:15377"/>
        <dbReference type="ChEBI" id="CHEBI:16452"/>
        <dbReference type="ChEBI" id="CHEBI:28938"/>
        <dbReference type="ChEBI" id="CHEBI:57735"/>
        <dbReference type="EC" id="3.5.1.3"/>
    </reaction>
    <physiologicalReaction direction="left-to-right" evidence="5">
        <dbReference type="Rhea" id="RHEA:59413"/>
    </physiologicalReaction>
</comment>
<dbReference type="AlphaFoldDB" id="A0A2S2NGE7"/>
<comment type="catalytic activity">
    <reaction evidence="2">
        <text>2-oxoglutaramate + H2O = 2-oxoglutarate + NH4(+)</text>
        <dbReference type="Rhea" id="RHEA:32963"/>
        <dbReference type="ChEBI" id="CHEBI:15377"/>
        <dbReference type="ChEBI" id="CHEBI:16769"/>
        <dbReference type="ChEBI" id="CHEBI:16810"/>
        <dbReference type="ChEBI" id="CHEBI:28938"/>
        <dbReference type="EC" id="3.5.1.3"/>
    </reaction>
    <physiologicalReaction direction="left-to-right" evidence="2">
        <dbReference type="Rhea" id="RHEA:32964"/>
    </physiologicalReaction>
</comment>
<dbReference type="GO" id="GO:0005739">
    <property type="term" value="C:mitochondrion"/>
    <property type="evidence" value="ECO:0007669"/>
    <property type="project" value="TreeGrafter"/>
</dbReference>
<dbReference type="SUPFAM" id="SSF56317">
    <property type="entry name" value="Carbon-nitrogen hydrolase"/>
    <property type="match status" value="1"/>
</dbReference>
<reference evidence="7" key="1">
    <citation type="submission" date="2018-04" db="EMBL/GenBank/DDBJ databases">
        <title>Transcriptome of Schizaphis graminum biotype I.</title>
        <authorList>
            <person name="Scully E.D."/>
            <person name="Geib S.M."/>
            <person name="Palmer N.A."/>
            <person name="Koch K."/>
            <person name="Bradshaw J."/>
            <person name="Heng-Moss T."/>
            <person name="Sarath G."/>
        </authorList>
    </citation>
    <scope>NUCLEOTIDE SEQUENCE</scope>
</reference>
<evidence type="ECO:0000256" key="1">
    <source>
        <dbReference type="ARBA" id="ARBA00022801"/>
    </source>
</evidence>
<keyword evidence="1" id="KW-0378">Hydrolase</keyword>
<proteinExistence type="predicted"/>
<dbReference type="CDD" id="cd07572">
    <property type="entry name" value="nit"/>
    <property type="match status" value="1"/>
</dbReference>
<dbReference type="EMBL" id="GGMR01003645">
    <property type="protein sequence ID" value="MBY16264.1"/>
    <property type="molecule type" value="Transcribed_RNA"/>
</dbReference>
<dbReference type="GO" id="GO:0006541">
    <property type="term" value="P:glutamine metabolic process"/>
    <property type="evidence" value="ECO:0007669"/>
    <property type="project" value="TreeGrafter"/>
</dbReference>
<evidence type="ECO:0000256" key="5">
    <source>
        <dbReference type="ARBA" id="ARBA00048745"/>
    </source>
</evidence>
<accession>A0A2S2NGE7</accession>
<evidence type="ECO:0000256" key="3">
    <source>
        <dbReference type="ARBA" id="ARBA00039118"/>
    </source>
</evidence>